<dbReference type="KEGG" id="nhu:H0264_13715"/>
<evidence type="ECO:0000313" key="4">
    <source>
        <dbReference type="EMBL" id="QLY33144.1"/>
    </source>
</evidence>
<accession>A0A7D6Z6W2</accession>
<dbReference type="EMBL" id="CP059399">
    <property type="protein sequence ID" value="QLY33144.1"/>
    <property type="molecule type" value="Genomic_DNA"/>
</dbReference>
<sequence>MSGPAYVRPPSGVTAVFAAILALLGGGAGAIGVLAFLSFVEELGGVDQAAGYLRGFGPDWWEAVVVGGQISNAVSAILLLAGAIQLFRRRLSGRTMIIWGCLLVIATGIAGLIASQAVVNSWRNGIGGEYFSGEYSELIRGASLSSAGISLGLLIFPLVTLILAAAPPTRRWCDFRVVALPPGTPAPFYFQAPSGPVPIVPTQQPNPVASQPYRPPVVPSQPRMPVAVLLGDISTADRVRDGVAVVLLSAAWLLPWNRRVDLPGGNGQASVRAMIVFTTLLALVAVAVPYLSRLGAWAREWSAARSRVVQILALAPYLILIGGFFIADVASARYLFEAQAPAGPGTGPAVWAGAAGAMLAIQPRTVQGDKGVPLWWGQAARAVLWGAAVLALLSGLLAVLAQAMDSEAGSEDVAAVFALRTMLAVGVAAIAATGLGIDETAWRIAVLAYGAAVLVVGVLDALFGTGGIEFFGGAGFCACLLWCVAAAVAVAAPRDPDAVRHTGHVLVAACRNVLILIAFQAFFDGAATVLGALGAAREIGVGLVVAVLSAVILAAAATGAHMLRPWALPGRDPRIPRLVSMVACAVIVVLSVWRAVTGPALDAEVTTGPVVLVLSAVIAVVLVAAAPVTALYGEKPLLAELSAALHAALAAPGPVSDDPDHQAVTDPNTPEARLARIAQRRPDLRAAVAAHPHTRRGLLEWLAAQGDPEVARIVAGRSGGFTQPR</sequence>
<feature type="domain" description="DUF7937" evidence="3">
    <location>
        <begin position="237"/>
        <end position="630"/>
    </location>
</feature>
<proteinExistence type="predicted"/>
<feature type="transmembrane region" description="Helical" evidence="1">
    <location>
        <begin position="138"/>
        <end position="166"/>
    </location>
</feature>
<feature type="transmembrane region" description="Helical" evidence="1">
    <location>
        <begin position="413"/>
        <end position="437"/>
    </location>
</feature>
<reference evidence="4 5" key="1">
    <citation type="submission" date="2020-07" db="EMBL/GenBank/DDBJ databases">
        <authorList>
            <person name="Zhuang K."/>
            <person name="Ran Y."/>
        </authorList>
    </citation>
    <scope>NUCLEOTIDE SEQUENCE [LARGE SCALE GENOMIC DNA]</scope>
    <source>
        <strain evidence="4 5">WCH-YHL-001</strain>
    </source>
</reference>
<dbReference type="Pfam" id="PF25592">
    <property type="entry name" value="DUF7937"/>
    <property type="match status" value="1"/>
</dbReference>
<feature type="transmembrane region" description="Helical" evidence="1">
    <location>
        <begin position="470"/>
        <end position="492"/>
    </location>
</feature>
<protein>
    <submittedName>
        <fullName evidence="4">Uncharacterized protein</fullName>
    </submittedName>
</protein>
<gene>
    <name evidence="4" type="ORF">H0264_13715</name>
</gene>
<dbReference type="Pfam" id="PF25591">
    <property type="entry name" value="LRV_2"/>
    <property type="match status" value="1"/>
</dbReference>
<feature type="transmembrane region" description="Helical" evidence="1">
    <location>
        <begin position="269"/>
        <end position="291"/>
    </location>
</feature>
<keyword evidence="5" id="KW-1185">Reference proteome</keyword>
<feature type="transmembrane region" description="Helical" evidence="1">
    <location>
        <begin position="96"/>
        <end position="118"/>
    </location>
</feature>
<dbReference type="InterPro" id="IPR057893">
    <property type="entry name" value="LRV_2"/>
</dbReference>
<evidence type="ECO:0000256" key="1">
    <source>
        <dbReference type="SAM" id="Phobius"/>
    </source>
</evidence>
<organism evidence="4 5">
    <name type="scientific">Nocardia huaxiensis</name>
    <dbReference type="NCBI Taxonomy" id="2755382"/>
    <lineage>
        <taxon>Bacteria</taxon>
        <taxon>Bacillati</taxon>
        <taxon>Actinomycetota</taxon>
        <taxon>Actinomycetes</taxon>
        <taxon>Mycobacteriales</taxon>
        <taxon>Nocardiaceae</taxon>
        <taxon>Nocardia</taxon>
    </lineage>
</organism>
<keyword evidence="1" id="KW-0812">Transmembrane</keyword>
<keyword evidence="1" id="KW-1133">Transmembrane helix</keyword>
<feature type="transmembrane region" description="Helical" evidence="1">
    <location>
        <begin position="539"/>
        <end position="563"/>
    </location>
</feature>
<feature type="transmembrane region" description="Helical" evidence="1">
    <location>
        <begin position="311"/>
        <end position="336"/>
    </location>
</feature>
<dbReference type="RefSeq" id="WP_181584308.1">
    <property type="nucleotide sequence ID" value="NZ_CP059399.1"/>
</dbReference>
<feature type="transmembrane region" description="Helical" evidence="1">
    <location>
        <begin position="608"/>
        <end position="632"/>
    </location>
</feature>
<evidence type="ECO:0000259" key="2">
    <source>
        <dbReference type="Pfam" id="PF25591"/>
    </source>
</evidence>
<feature type="transmembrane region" description="Helical" evidence="1">
    <location>
        <begin position="239"/>
        <end position="257"/>
    </location>
</feature>
<feature type="transmembrane region" description="Helical" evidence="1">
    <location>
        <begin position="444"/>
        <end position="464"/>
    </location>
</feature>
<keyword evidence="1" id="KW-0472">Membrane</keyword>
<feature type="domain" description="Leucine rich repeat variant" evidence="2">
    <location>
        <begin position="659"/>
        <end position="717"/>
    </location>
</feature>
<feature type="transmembrane region" description="Helical" evidence="1">
    <location>
        <begin position="12"/>
        <end position="40"/>
    </location>
</feature>
<dbReference type="Proteomes" id="UP000515512">
    <property type="component" value="Chromosome"/>
</dbReference>
<evidence type="ECO:0000313" key="5">
    <source>
        <dbReference type="Proteomes" id="UP000515512"/>
    </source>
</evidence>
<feature type="transmembrane region" description="Helical" evidence="1">
    <location>
        <begin position="575"/>
        <end position="596"/>
    </location>
</feature>
<feature type="transmembrane region" description="Helical" evidence="1">
    <location>
        <begin position="60"/>
        <end position="84"/>
    </location>
</feature>
<dbReference type="InterPro" id="IPR057697">
    <property type="entry name" value="DUF7937"/>
</dbReference>
<name>A0A7D6Z6W2_9NOCA</name>
<feature type="transmembrane region" description="Helical" evidence="1">
    <location>
        <begin position="513"/>
        <end position="533"/>
    </location>
</feature>
<evidence type="ECO:0000259" key="3">
    <source>
        <dbReference type="Pfam" id="PF25592"/>
    </source>
</evidence>
<dbReference type="AlphaFoldDB" id="A0A7D6Z6W2"/>
<feature type="transmembrane region" description="Helical" evidence="1">
    <location>
        <begin position="382"/>
        <end position="401"/>
    </location>
</feature>